<proteinExistence type="predicted"/>
<evidence type="ECO:0008006" key="3">
    <source>
        <dbReference type="Google" id="ProtNLM"/>
    </source>
</evidence>
<accession>A0ABY6HUQ8</accession>
<keyword evidence="2" id="KW-1185">Reference proteome</keyword>
<reference evidence="1" key="1">
    <citation type="submission" date="2022-09" db="EMBL/GenBank/DDBJ databases">
        <title>Actin cytoskeleton and complex cell architecture in an #Asgard archaeon.</title>
        <authorList>
            <person name="Ponce Toledo R.I."/>
            <person name="Schleper C."/>
            <person name="Rodrigues Oliveira T."/>
            <person name="Wollweber F."/>
            <person name="Xu J."/>
            <person name="Rittmann S."/>
            <person name="Klingl A."/>
            <person name="Pilhofer M."/>
        </authorList>
    </citation>
    <scope>NUCLEOTIDE SEQUENCE</scope>
    <source>
        <strain evidence="1">B-35</strain>
    </source>
</reference>
<evidence type="ECO:0000313" key="2">
    <source>
        <dbReference type="Proteomes" id="UP001208689"/>
    </source>
</evidence>
<gene>
    <name evidence="1" type="ORF">NEF87_003537</name>
</gene>
<dbReference type="Proteomes" id="UP001208689">
    <property type="component" value="Chromosome"/>
</dbReference>
<sequence>MISLQSRAIPQSTDCSFPKDIFLLKEFKALLNEQIKLLGLAKRFRPRLYTWADFVFPKLYALTRQISVHVASEGLNAFLVRHYKSKYRLQPKRFQDKVRHRRFIPHQTDVDKFFRRLSKKEVQNLFGNINMALCRKIATFFGPSQKWRFLVDNTEYPYYGSTQTPYEQKTFKRHMGTKTVRMFQGHSTHCQNITLFTDFYLLQKGVGRWLSIPNSVDWLKFNNFGFNYGLMDREFYRVQLVKMLKDRKIPIIMPAKKYSHVKRRIKNYLLKTAPLVSTYLFKQKPGAKPWQSSVNLHIVIVGHDDQPAWKIRDQFWKKQITYDEAIHQLSAFFTTLDPWKNKRSWAKWLTKTYKIRWNQETGFSSLNRIHEQFRYRYPTVHLAELYLRVMIHNGWQFYRNQGLKQGIHHQELTLFWYRNRMLNQLEEIIVRSSYENVKYLQKRKRRLYFEI</sequence>
<name>A0ABY6HUQ8_9ARCH</name>
<evidence type="ECO:0000313" key="1">
    <source>
        <dbReference type="EMBL" id="UYP47252.1"/>
    </source>
</evidence>
<dbReference type="EMBL" id="CP104013">
    <property type="protein sequence ID" value="UYP47252.1"/>
    <property type="molecule type" value="Genomic_DNA"/>
</dbReference>
<organism evidence="1 2">
    <name type="scientific">Candidatus Lokiarchaeum ossiferum</name>
    <dbReference type="NCBI Taxonomy" id="2951803"/>
    <lineage>
        <taxon>Archaea</taxon>
        <taxon>Promethearchaeati</taxon>
        <taxon>Promethearchaeota</taxon>
        <taxon>Promethearchaeia</taxon>
        <taxon>Promethearchaeales</taxon>
        <taxon>Promethearchaeaceae</taxon>
        <taxon>Candidatus Lokiarchaeum</taxon>
    </lineage>
</organism>
<protein>
    <recommendedName>
        <fullName evidence="3">Transposase IS4-like domain-containing protein</fullName>
    </recommendedName>
</protein>